<dbReference type="Proteomes" id="UP000640299">
    <property type="component" value="Chromosome"/>
</dbReference>
<dbReference type="RefSeq" id="WP_204178246.1">
    <property type="nucleotide sequence ID" value="NZ_CP069389.1"/>
</dbReference>
<evidence type="ECO:0000313" key="1">
    <source>
        <dbReference type="EMBL" id="QRN90262.1"/>
    </source>
</evidence>
<sequence>MPTIKTKKEMNLPQLIEWAWKNEFISSVFWTSNREEGFNHKAFFDVDGNFYTSDNFNFNDTFTVEVEEHITEDMKLHTYTVERFISSYENKYKYETHHNKSIKDILENRLPHVETTHIYAEIDNDLVLVWKNGKLVE</sequence>
<reference evidence="1" key="1">
    <citation type="submission" date="2021-02" db="EMBL/GenBank/DDBJ databases">
        <title>cfr and optrA-positive Staphylococcus spp.</title>
        <authorList>
            <person name="Chen L."/>
        </authorList>
    </citation>
    <scope>NUCLEOTIDE SEQUENCE</scope>
    <source>
        <strain evidence="1">GDQ20D70P</strain>
    </source>
</reference>
<evidence type="ECO:0000313" key="2">
    <source>
        <dbReference type="Proteomes" id="UP000640299"/>
    </source>
</evidence>
<dbReference type="EMBL" id="CP069389">
    <property type="protein sequence ID" value="QRN90262.1"/>
    <property type="molecule type" value="Genomic_DNA"/>
</dbReference>
<dbReference type="AlphaFoldDB" id="A0AB37HQN1"/>
<evidence type="ECO:0008006" key="3">
    <source>
        <dbReference type="Google" id="ProtNLM"/>
    </source>
</evidence>
<accession>A0AB37HQN1</accession>
<name>A0AB37HQN1_MAMSC</name>
<proteinExistence type="predicted"/>
<gene>
    <name evidence="1" type="ORF">JRU67_09320</name>
</gene>
<protein>
    <recommendedName>
        <fullName evidence="3">Phage protein</fullName>
    </recommendedName>
</protein>
<organism evidence="1 2">
    <name type="scientific">Mammaliicoccus sciuri</name>
    <name type="common">Staphylococcus sciuri</name>
    <dbReference type="NCBI Taxonomy" id="1296"/>
    <lineage>
        <taxon>Bacteria</taxon>
        <taxon>Bacillati</taxon>
        <taxon>Bacillota</taxon>
        <taxon>Bacilli</taxon>
        <taxon>Bacillales</taxon>
        <taxon>Staphylococcaceae</taxon>
        <taxon>Mammaliicoccus</taxon>
    </lineage>
</organism>